<dbReference type="Pfam" id="PF11829">
    <property type="entry name" value="DUF3349"/>
    <property type="match status" value="1"/>
</dbReference>
<proteinExistence type="predicted"/>
<evidence type="ECO:0000313" key="1">
    <source>
        <dbReference type="EMBL" id="SIR68750.1"/>
    </source>
</evidence>
<dbReference type="InterPro" id="IPR021784">
    <property type="entry name" value="DUF3349"/>
</dbReference>
<keyword evidence="2" id="KW-1185">Reference proteome</keyword>
<dbReference type="AlphaFoldDB" id="A0A1N7CYZ0"/>
<dbReference type="RefSeq" id="WP_076476396.1">
    <property type="nucleotide sequence ID" value="NZ_FTNT01000001.1"/>
</dbReference>
<dbReference type="OrthoDB" id="4350726at2"/>
<dbReference type="Proteomes" id="UP000186218">
    <property type="component" value="Unassembled WGS sequence"/>
</dbReference>
<sequence length="106" mass="11685">MDRPQFLQRVVEWLRAGYPDGIPRGDYVPLVALLRRQLTDDEVAAVSKRLVTSGAVDLTHPQDVSRVDAGVLITEITDDLPSESDIARVRAHLGTFAIGPDDEDPH</sequence>
<accession>A0A1N7CYZ0</accession>
<evidence type="ECO:0000313" key="2">
    <source>
        <dbReference type="Proteomes" id="UP000186218"/>
    </source>
</evidence>
<dbReference type="STRING" id="1344003.SAMN05445060_0453"/>
<reference evidence="1 2" key="1">
    <citation type="submission" date="2017-01" db="EMBL/GenBank/DDBJ databases">
        <authorList>
            <person name="Mah S.A."/>
            <person name="Swanson W.J."/>
            <person name="Moy G.W."/>
            <person name="Vacquier V.D."/>
        </authorList>
    </citation>
    <scope>NUCLEOTIDE SEQUENCE [LARGE SCALE GENOMIC DNA]</scope>
    <source>
        <strain evidence="1 2">CPCC 203464</strain>
    </source>
</reference>
<gene>
    <name evidence="1" type="ORF">SAMN05445060_0453</name>
</gene>
<evidence type="ECO:0008006" key="3">
    <source>
        <dbReference type="Google" id="ProtNLM"/>
    </source>
</evidence>
<dbReference type="EMBL" id="FTNT01000001">
    <property type="protein sequence ID" value="SIR68750.1"/>
    <property type="molecule type" value="Genomic_DNA"/>
</dbReference>
<dbReference type="Gene3D" id="6.10.140.2080">
    <property type="match status" value="1"/>
</dbReference>
<organism evidence="1 2">
    <name type="scientific">Williamsia sterculiae</name>
    <dbReference type="NCBI Taxonomy" id="1344003"/>
    <lineage>
        <taxon>Bacteria</taxon>
        <taxon>Bacillati</taxon>
        <taxon>Actinomycetota</taxon>
        <taxon>Actinomycetes</taxon>
        <taxon>Mycobacteriales</taxon>
        <taxon>Nocardiaceae</taxon>
        <taxon>Williamsia</taxon>
    </lineage>
</organism>
<protein>
    <recommendedName>
        <fullName evidence="3">DUF3349 domain-containing protein</fullName>
    </recommendedName>
</protein>
<name>A0A1N7CYZ0_9NOCA</name>
<dbReference type="Gene3D" id="1.10.10.2390">
    <property type="match status" value="1"/>
</dbReference>